<dbReference type="EnsemblPlants" id="KQK02210">
    <property type="protein sequence ID" value="KQK02210"/>
    <property type="gene ID" value="BRADI_3g61032v3"/>
</dbReference>
<reference evidence="2" key="3">
    <citation type="submission" date="2018-08" db="UniProtKB">
        <authorList>
            <consortium name="EnsemblPlants"/>
        </authorList>
    </citation>
    <scope>IDENTIFICATION</scope>
    <source>
        <strain evidence="2">cv. Bd21</strain>
    </source>
</reference>
<dbReference type="EMBL" id="CM000882">
    <property type="protein sequence ID" value="KQK02210.1"/>
    <property type="molecule type" value="Genomic_DNA"/>
</dbReference>
<organism evidence="1">
    <name type="scientific">Brachypodium distachyon</name>
    <name type="common">Purple false brome</name>
    <name type="synonym">Trachynia distachya</name>
    <dbReference type="NCBI Taxonomy" id="15368"/>
    <lineage>
        <taxon>Eukaryota</taxon>
        <taxon>Viridiplantae</taxon>
        <taxon>Streptophyta</taxon>
        <taxon>Embryophyta</taxon>
        <taxon>Tracheophyta</taxon>
        <taxon>Spermatophyta</taxon>
        <taxon>Magnoliopsida</taxon>
        <taxon>Liliopsida</taxon>
        <taxon>Poales</taxon>
        <taxon>Poaceae</taxon>
        <taxon>BOP clade</taxon>
        <taxon>Pooideae</taxon>
        <taxon>Stipodae</taxon>
        <taxon>Brachypodieae</taxon>
        <taxon>Brachypodium</taxon>
    </lineage>
</organism>
<evidence type="ECO:0000313" key="3">
    <source>
        <dbReference type="Proteomes" id="UP000008810"/>
    </source>
</evidence>
<reference evidence="1" key="2">
    <citation type="submission" date="2017-06" db="EMBL/GenBank/DDBJ databases">
        <title>WGS assembly of Brachypodium distachyon.</title>
        <authorList>
            <consortium name="The International Brachypodium Initiative"/>
            <person name="Lucas S."/>
            <person name="Harmon-Smith M."/>
            <person name="Lail K."/>
            <person name="Tice H."/>
            <person name="Grimwood J."/>
            <person name="Bruce D."/>
            <person name="Barry K."/>
            <person name="Shu S."/>
            <person name="Lindquist E."/>
            <person name="Wang M."/>
            <person name="Pitluck S."/>
            <person name="Vogel J.P."/>
            <person name="Garvin D.F."/>
            <person name="Mockler T.C."/>
            <person name="Schmutz J."/>
            <person name="Rokhsar D."/>
            <person name="Bevan M.W."/>
        </authorList>
    </citation>
    <scope>NUCLEOTIDE SEQUENCE</scope>
    <source>
        <strain evidence="1">Bd21</strain>
    </source>
</reference>
<gene>
    <name evidence="1" type="ORF">BRADI_3g61032v3</name>
</gene>
<dbReference type="Proteomes" id="UP000008810">
    <property type="component" value="Chromosome 3"/>
</dbReference>
<evidence type="ECO:0000313" key="1">
    <source>
        <dbReference type="EMBL" id="KQK02210.1"/>
    </source>
</evidence>
<dbReference type="ExpressionAtlas" id="A0A0Q3QL56">
    <property type="expression patterns" value="differential"/>
</dbReference>
<reference evidence="1 2" key="1">
    <citation type="journal article" date="2010" name="Nature">
        <title>Genome sequencing and analysis of the model grass Brachypodium distachyon.</title>
        <authorList>
            <consortium name="International Brachypodium Initiative"/>
        </authorList>
    </citation>
    <scope>NUCLEOTIDE SEQUENCE [LARGE SCALE GENOMIC DNA]</scope>
    <source>
        <strain evidence="1 2">Bd21</strain>
    </source>
</reference>
<proteinExistence type="predicted"/>
<name>A0A0Q3QL56_BRADI</name>
<sequence>MAVTQEELLGVTESALLPPSVFLDLPQTTDGDSKQPQDDLFLEHISRMLMEDDVVDKFTYQYPDHPKLLQAEQPFAQILSAAATSSFDAKKLRDDG</sequence>
<dbReference type="AlphaFoldDB" id="A0A0Q3QL56"/>
<dbReference type="Gramene" id="KQK02210">
    <property type="protein sequence ID" value="KQK02210"/>
    <property type="gene ID" value="BRADI_3g61032v3"/>
</dbReference>
<accession>A0A0Q3QL56</accession>
<dbReference type="InParanoid" id="A0A0Q3QL56"/>
<protein>
    <submittedName>
        <fullName evidence="1 2">Uncharacterized protein</fullName>
    </submittedName>
</protein>
<evidence type="ECO:0000313" key="2">
    <source>
        <dbReference type="EnsemblPlants" id="KQK02210"/>
    </source>
</evidence>
<dbReference type="OrthoDB" id="691881at2759"/>
<keyword evidence="3" id="KW-1185">Reference proteome</keyword>